<sequence>MRTVAIARRANARQGWRMTATAPDIAIRLRRAAFNRALADADLPAIGPLLAPDAILVTGTDSAVIAGRKAQLMAWKREFAAPARTVYIRMPEAITASPVEPIALEQGRWEGVPAGGGDRLASGIYSAKWRDMGADWVIEAEIYLTLA</sequence>
<dbReference type="EMBL" id="CP006644">
    <property type="protein sequence ID" value="AHE55067.1"/>
    <property type="molecule type" value="Genomic_DNA"/>
</dbReference>
<evidence type="ECO:0000259" key="1">
    <source>
        <dbReference type="Pfam" id="PF14534"/>
    </source>
</evidence>
<dbReference type="PATRIC" id="fig|1123269.5.peg.3314"/>
<evidence type="ECO:0000313" key="2">
    <source>
        <dbReference type="EMBL" id="AHE55067.1"/>
    </source>
</evidence>
<dbReference type="Proteomes" id="UP000018851">
    <property type="component" value="Chromosome"/>
</dbReference>
<accession>W0AEX3</accession>
<keyword evidence="3" id="KW-1185">Reference proteome</keyword>
<dbReference type="HOGENOM" id="CLU_136240_1_0_5"/>
<name>W0AEX3_9SPHN</name>
<evidence type="ECO:0000313" key="3">
    <source>
        <dbReference type="Proteomes" id="UP000018851"/>
    </source>
</evidence>
<dbReference type="SUPFAM" id="SSF54427">
    <property type="entry name" value="NTF2-like"/>
    <property type="match status" value="1"/>
</dbReference>
<dbReference type="Gene3D" id="3.10.450.50">
    <property type="match status" value="1"/>
</dbReference>
<gene>
    <name evidence="2" type="ORF">NX02_16945</name>
</gene>
<dbReference type="AlphaFoldDB" id="W0AEX3"/>
<feature type="domain" description="DUF4440" evidence="1">
    <location>
        <begin position="28"/>
        <end position="138"/>
    </location>
</feature>
<dbReference type="KEGG" id="ssan:NX02_16945"/>
<dbReference type="eggNOG" id="COG4319">
    <property type="taxonomic scope" value="Bacteria"/>
</dbReference>
<proteinExistence type="predicted"/>
<dbReference type="InterPro" id="IPR027843">
    <property type="entry name" value="DUF4440"/>
</dbReference>
<dbReference type="Pfam" id="PF14534">
    <property type="entry name" value="DUF4440"/>
    <property type="match status" value="1"/>
</dbReference>
<dbReference type="InterPro" id="IPR032710">
    <property type="entry name" value="NTF2-like_dom_sf"/>
</dbReference>
<protein>
    <recommendedName>
        <fullName evidence="1">DUF4440 domain-containing protein</fullName>
    </recommendedName>
</protein>
<reference evidence="2 3" key="1">
    <citation type="submission" date="2013-07" db="EMBL/GenBank/DDBJ databases">
        <title>Completed genome of Sphingomonas sanxanigenens NX02.</title>
        <authorList>
            <person name="Ma T."/>
            <person name="Huang H."/>
            <person name="Wu M."/>
            <person name="Li X."/>
            <person name="Li G."/>
        </authorList>
    </citation>
    <scope>NUCLEOTIDE SEQUENCE [LARGE SCALE GENOMIC DNA]</scope>
    <source>
        <strain evidence="2 3">NX02</strain>
    </source>
</reference>
<organism evidence="2 3">
    <name type="scientific">Sphingomonas sanxanigenens DSM 19645 = NX02</name>
    <dbReference type="NCBI Taxonomy" id="1123269"/>
    <lineage>
        <taxon>Bacteria</taxon>
        <taxon>Pseudomonadati</taxon>
        <taxon>Pseudomonadota</taxon>
        <taxon>Alphaproteobacteria</taxon>
        <taxon>Sphingomonadales</taxon>
        <taxon>Sphingomonadaceae</taxon>
        <taxon>Sphingomonas</taxon>
    </lineage>
</organism>